<sequence length="255" mass="29657">MPRSRVYEAELRVKYDTLAIKYNKLAVEHDNNVNELIQLREELASNEKHGSGFKTTEDQKTIDELNTQLSEANVIWASGKMPDTVQNRFDNLSLQIKLLKEYLQSEKNMHKSFRQKQLHRMTEIEVEKNEMEEERDGARQELKTICETVNPQAAKDSEVTRLRSEAAELKSDYQGMITKADWEKEKAELQETIAKQKKTITSLKFFTSEHHMGCIDPLSRVKWVEMEMSSTAKDKEIQSLKEELKKSEDSRVETG</sequence>
<keyword evidence="4" id="KW-1185">Reference proteome</keyword>
<evidence type="ECO:0000313" key="3">
    <source>
        <dbReference type="EMBL" id="CAG8974930.1"/>
    </source>
</evidence>
<accession>A0A9N9LGE6</accession>
<gene>
    <name evidence="3" type="ORF">HYALB_00007607</name>
</gene>
<reference evidence="3" key="1">
    <citation type="submission" date="2021-07" db="EMBL/GenBank/DDBJ databases">
        <authorList>
            <person name="Durling M."/>
        </authorList>
    </citation>
    <scope>NUCLEOTIDE SEQUENCE</scope>
</reference>
<proteinExistence type="predicted"/>
<evidence type="ECO:0000313" key="4">
    <source>
        <dbReference type="Proteomes" id="UP000701801"/>
    </source>
</evidence>
<protein>
    <submittedName>
        <fullName evidence="3">Uncharacterized protein</fullName>
    </submittedName>
</protein>
<evidence type="ECO:0000256" key="2">
    <source>
        <dbReference type="SAM" id="MobiDB-lite"/>
    </source>
</evidence>
<dbReference type="EMBL" id="CAJVRM010000118">
    <property type="protein sequence ID" value="CAG8974930.1"/>
    <property type="molecule type" value="Genomic_DNA"/>
</dbReference>
<comment type="caution">
    <text evidence="3">The sequence shown here is derived from an EMBL/GenBank/DDBJ whole genome shotgun (WGS) entry which is preliminary data.</text>
</comment>
<dbReference type="AlphaFoldDB" id="A0A9N9LGE6"/>
<feature type="coiled-coil region" evidence="1">
    <location>
        <begin position="114"/>
        <end position="148"/>
    </location>
</feature>
<feature type="region of interest" description="Disordered" evidence="2">
    <location>
        <begin position="232"/>
        <end position="255"/>
    </location>
</feature>
<organism evidence="3 4">
    <name type="scientific">Hymenoscyphus albidus</name>
    <dbReference type="NCBI Taxonomy" id="595503"/>
    <lineage>
        <taxon>Eukaryota</taxon>
        <taxon>Fungi</taxon>
        <taxon>Dikarya</taxon>
        <taxon>Ascomycota</taxon>
        <taxon>Pezizomycotina</taxon>
        <taxon>Leotiomycetes</taxon>
        <taxon>Helotiales</taxon>
        <taxon>Helotiaceae</taxon>
        <taxon>Hymenoscyphus</taxon>
    </lineage>
</organism>
<evidence type="ECO:0000256" key="1">
    <source>
        <dbReference type="SAM" id="Coils"/>
    </source>
</evidence>
<dbReference type="Proteomes" id="UP000701801">
    <property type="component" value="Unassembled WGS sequence"/>
</dbReference>
<name>A0A9N9LGE6_9HELO</name>
<keyword evidence="1" id="KW-0175">Coiled coil</keyword>